<dbReference type="InterPro" id="IPR011992">
    <property type="entry name" value="EF-hand-dom_pair"/>
</dbReference>
<keyword evidence="2" id="KW-0106">Calcium</keyword>
<dbReference type="CDD" id="cd00051">
    <property type="entry name" value="EFh"/>
    <property type="match status" value="1"/>
</dbReference>
<gene>
    <name evidence="5" type="ORF">SSX86_011867</name>
</gene>
<name>A0AAP0H008_9ASTR</name>
<dbReference type="SUPFAM" id="SSF47473">
    <property type="entry name" value="EF-hand"/>
    <property type="match status" value="1"/>
</dbReference>
<feature type="domain" description="EF-hand" evidence="4">
    <location>
        <begin position="133"/>
        <end position="168"/>
    </location>
</feature>
<keyword evidence="6" id="KW-1185">Reference proteome</keyword>
<dbReference type="PANTHER" id="PTHR31569:SF4">
    <property type="entry name" value="SWIM-TYPE DOMAIN-CONTAINING PROTEIN"/>
    <property type="match status" value="1"/>
</dbReference>
<dbReference type="Proteomes" id="UP001408789">
    <property type="component" value="Unassembled WGS sequence"/>
</dbReference>
<dbReference type="InterPro" id="IPR018247">
    <property type="entry name" value="EF_Hand_1_Ca_BS"/>
</dbReference>
<protein>
    <recommendedName>
        <fullName evidence="4">EF-hand domain-containing protein</fullName>
    </recommendedName>
</protein>
<feature type="domain" description="EF-hand" evidence="4">
    <location>
        <begin position="26"/>
        <end position="61"/>
    </location>
</feature>
<dbReference type="InterPro" id="IPR002048">
    <property type="entry name" value="EF_hand_dom"/>
</dbReference>
<dbReference type="InterPro" id="IPR052579">
    <property type="entry name" value="Zinc_finger_SWIM"/>
</dbReference>
<evidence type="ECO:0000256" key="1">
    <source>
        <dbReference type="ARBA" id="ARBA00022737"/>
    </source>
</evidence>
<evidence type="ECO:0000259" key="4">
    <source>
        <dbReference type="PROSITE" id="PS50222"/>
    </source>
</evidence>
<evidence type="ECO:0000256" key="3">
    <source>
        <dbReference type="SAM" id="MobiDB-lite"/>
    </source>
</evidence>
<accession>A0AAP0H008</accession>
<proteinExistence type="predicted"/>
<dbReference type="GO" id="GO:0005509">
    <property type="term" value="F:calcium ion binding"/>
    <property type="evidence" value="ECO:0007669"/>
    <property type="project" value="InterPro"/>
</dbReference>
<organism evidence="5 6">
    <name type="scientific">Deinandra increscens subsp. villosa</name>
    <dbReference type="NCBI Taxonomy" id="3103831"/>
    <lineage>
        <taxon>Eukaryota</taxon>
        <taxon>Viridiplantae</taxon>
        <taxon>Streptophyta</taxon>
        <taxon>Embryophyta</taxon>
        <taxon>Tracheophyta</taxon>
        <taxon>Spermatophyta</taxon>
        <taxon>Magnoliopsida</taxon>
        <taxon>eudicotyledons</taxon>
        <taxon>Gunneridae</taxon>
        <taxon>Pentapetalae</taxon>
        <taxon>asterids</taxon>
        <taxon>campanulids</taxon>
        <taxon>Asterales</taxon>
        <taxon>Asteraceae</taxon>
        <taxon>Asteroideae</taxon>
        <taxon>Heliantheae alliance</taxon>
        <taxon>Madieae</taxon>
        <taxon>Madiinae</taxon>
        <taxon>Deinandra</taxon>
    </lineage>
</organism>
<dbReference type="AlphaFoldDB" id="A0AAP0H008"/>
<feature type="domain" description="EF-hand" evidence="4">
    <location>
        <begin position="171"/>
        <end position="206"/>
    </location>
</feature>
<dbReference type="InterPro" id="IPR018289">
    <property type="entry name" value="MULE_transposase_dom"/>
</dbReference>
<evidence type="ECO:0000313" key="6">
    <source>
        <dbReference type="Proteomes" id="UP001408789"/>
    </source>
</evidence>
<evidence type="ECO:0000313" key="5">
    <source>
        <dbReference type="EMBL" id="KAK9067756.1"/>
    </source>
</evidence>
<dbReference type="SMART" id="SM00054">
    <property type="entry name" value="EFh"/>
    <property type="match status" value="4"/>
</dbReference>
<dbReference type="Gene3D" id="1.10.238.10">
    <property type="entry name" value="EF-hand"/>
    <property type="match status" value="3"/>
</dbReference>
<dbReference type="PANTHER" id="PTHR31569">
    <property type="entry name" value="SWIM-TYPE DOMAIN-CONTAINING PROTEIN"/>
    <property type="match status" value="1"/>
</dbReference>
<feature type="compositionally biased region" description="Polar residues" evidence="3">
    <location>
        <begin position="862"/>
        <end position="879"/>
    </location>
</feature>
<dbReference type="PROSITE" id="PS00018">
    <property type="entry name" value="EF_HAND_1"/>
    <property type="match status" value="2"/>
</dbReference>
<comment type="caution">
    <text evidence="5">The sequence shown here is derived from an EMBL/GenBank/DDBJ whole genome shotgun (WGS) entry which is preliminary data.</text>
</comment>
<sequence>METTPTTTTVGGQLKSSSFRLRSPSLNSVRLRRIFDLFDTNHDELITVDELSRALILLGLDTNMNELDSVIKTFIRDGNSGLTFDDFQALHKEIDDLFFRLDDSDDLGNHDEDNGNGNGNGNGGVAGGDGGSQEEADLTEAFKVFDEDGDGYISATELQAVLVKLGFAEGNEIGRVEMMISSVDRNHDGRVDFMEFKEMMRNLPEDYYVYGSNSPEWSQVPDIGSTYDNQPQHSQQYNHDEVPRSSWAPHVGSDYDGEYYGFSTGPSTVPLGDPSSPPPMKQEHVSDDDGLASPPHETYKIRPPDVDYSFGDLVFMDSEEVYLWAKQLGFENGYSLGKRRTKRNKGSKFKYKVWICCDRGREPESTATMRASGSKKIDCPFELVATYNNMSGRFEMDQRKPYHNHSPTRYMEGHAHVRRLSGEQEQFVEQLWEQNMPPRHIHSTLKKQWPGSVFIRKTIYNVIDKIKRKKKMGSTPIEVLENYLRELQFIFSTREDPKTNITQEVFFISPQSYTTWRAFPHVLMIDATYKTNMYKLPFVQMIGVTSTGNSFLIASAFITYEREDNYTWVLERLKEILEGCYMPRVILTDKDLALVNACGKVFPDASRQLCRWHIQENIFTNCRQKFSNRGVYTWDNFTRDWSYLCESSNEQLYQMNRNNIYKGLVKINRPDVLEYLDKNWLTDRFKVMFISAWTNKARNFGQHTTSRVESEHAALKLYLKTTNASLQQLVKHVHGVVDSQTGELRAALATSKIKVMRHHRNRMFDYLRGRVSHKCLDLLDRERDRMGKFREMNVTCGCQLFTGSGLPCACRLERYEQTGIMAHRRRNVVEGAVTSAYLNFAPGTSNQRFACEIEDSPVKQRTGGSPATASLQPATRRQSSDLLTAEKNLSQRVNAIYGVTGFPDLDEVLRLDNLSGLPFLCFHQESSEV</sequence>
<evidence type="ECO:0000256" key="2">
    <source>
        <dbReference type="ARBA" id="ARBA00022837"/>
    </source>
</evidence>
<feature type="region of interest" description="Disordered" evidence="3">
    <location>
        <begin position="108"/>
        <end position="133"/>
    </location>
</feature>
<reference evidence="5 6" key="1">
    <citation type="submission" date="2024-04" db="EMBL/GenBank/DDBJ databases">
        <title>The reference genome of an endangered Asteraceae, Deinandra increscens subsp. villosa, native to the Central Coast of California.</title>
        <authorList>
            <person name="Guilliams M."/>
            <person name="Hasenstab-Lehman K."/>
            <person name="Meyer R."/>
            <person name="Mcevoy S."/>
        </authorList>
    </citation>
    <scope>NUCLEOTIDE SEQUENCE [LARGE SCALE GENOMIC DNA]</scope>
    <source>
        <tissue evidence="5">Leaf</tissue>
    </source>
</reference>
<dbReference type="Pfam" id="PF13499">
    <property type="entry name" value="EF-hand_7"/>
    <property type="match status" value="2"/>
</dbReference>
<dbReference type="Pfam" id="PF10551">
    <property type="entry name" value="MULE"/>
    <property type="match status" value="1"/>
</dbReference>
<dbReference type="FunFam" id="1.10.238.10:FF:000003">
    <property type="entry name" value="Calmodulin A"/>
    <property type="match status" value="1"/>
</dbReference>
<feature type="region of interest" description="Disordered" evidence="3">
    <location>
        <begin position="263"/>
        <end position="291"/>
    </location>
</feature>
<feature type="compositionally biased region" description="Gly residues" evidence="3">
    <location>
        <begin position="116"/>
        <end position="131"/>
    </location>
</feature>
<dbReference type="PROSITE" id="PS50222">
    <property type="entry name" value="EF_HAND_2"/>
    <property type="match status" value="3"/>
</dbReference>
<keyword evidence="1" id="KW-0677">Repeat</keyword>
<feature type="region of interest" description="Disordered" evidence="3">
    <location>
        <begin position="857"/>
        <end position="879"/>
    </location>
</feature>
<dbReference type="EMBL" id="JBCNJP010000014">
    <property type="protein sequence ID" value="KAK9067756.1"/>
    <property type="molecule type" value="Genomic_DNA"/>
</dbReference>